<sequence>MGDVVHYLQFIPLWKEMKDYNTESAPRLALAHRGRCSPFPKFISLWKAWADYSTQRAERGSARMRL</sequence>
<reference evidence="1 2" key="1">
    <citation type="journal article" date="2018" name="Nat. Ecol. Evol.">
        <title>Shark genomes provide insights into elasmobranch evolution and the origin of vertebrates.</title>
        <authorList>
            <person name="Hara Y"/>
            <person name="Yamaguchi K"/>
            <person name="Onimaru K"/>
            <person name="Kadota M"/>
            <person name="Koyanagi M"/>
            <person name="Keeley SD"/>
            <person name="Tatsumi K"/>
            <person name="Tanaka K"/>
            <person name="Motone F"/>
            <person name="Kageyama Y"/>
            <person name="Nozu R"/>
            <person name="Adachi N"/>
            <person name="Nishimura O"/>
            <person name="Nakagawa R"/>
            <person name="Tanegashima C"/>
            <person name="Kiyatake I"/>
            <person name="Matsumoto R"/>
            <person name="Murakumo K"/>
            <person name="Nishida K"/>
            <person name="Terakita A"/>
            <person name="Kuratani S"/>
            <person name="Sato K"/>
            <person name="Hyodo S Kuraku.S."/>
        </authorList>
    </citation>
    <scope>NUCLEOTIDE SEQUENCE [LARGE SCALE GENOMIC DNA]</scope>
</reference>
<organism evidence="1 2">
    <name type="scientific">Chiloscyllium punctatum</name>
    <name type="common">Brownbanded bambooshark</name>
    <name type="synonym">Hemiscyllium punctatum</name>
    <dbReference type="NCBI Taxonomy" id="137246"/>
    <lineage>
        <taxon>Eukaryota</taxon>
        <taxon>Metazoa</taxon>
        <taxon>Chordata</taxon>
        <taxon>Craniata</taxon>
        <taxon>Vertebrata</taxon>
        <taxon>Chondrichthyes</taxon>
        <taxon>Elasmobranchii</taxon>
        <taxon>Galeomorphii</taxon>
        <taxon>Galeoidea</taxon>
        <taxon>Orectolobiformes</taxon>
        <taxon>Hemiscylliidae</taxon>
        <taxon>Chiloscyllium</taxon>
    </lineage>
</organism>
<gene>
    <name evidence="1" type="ORF">chiPu_0011530</name>
</gene>
<name>A0A401SRT8_CHIPU</name>
<dbReference type="AlphaFoldDB" id="A0A401SRT8"/>
<evidence type="ECO:0000313" key="1">
    <source>
        <dbReference type="EMBL" id="GCC33063.1"/>
    </source>
</evidence>
<accession>A0A401SRT8</accession>
<dbReference type="Proteomes" id="UP000287033">
    <property type="component" value="Unassembled WGS sequence"/>
</dbReference>
<dbReference type="EMBL" id="BEZZ01000484">
    <property type="protein sequence ID" value="GCC33063.1"/>
    <property type="molecule type" value="Genomic_DNA"/>
</dbReference>
<proteinExistence type="predicted"/>
<evidence type="ECO:0000313" key="2">
    <source>
        <dbReference type="Proteomes" id="UP000287033"/>
    </source>
</evidence>
<comment type="caution">
    <text evidence="1">The sequence shown here is derived from an EMBL/GenBank/DDBJ whole genome shotgun (WGS) entry which is preliminary data.</text>
</comment>
<protein>
    <submittedName>
        <fullName evidence="1">Uncharacterized protein</fullName>
    </submittedName>
</protein>
<keyword evidence="2" id="KW-1185">Reference proteome</keyword>